<dbReference type="Pfam" id="PF23598">
    <property type="entry name" value="LRR_14"/>
    <property type="match status" value="1"/>
</dbReference>
<dbReference type="PANTHER" id="PTHR23155">
    <property type="entry name" value="DISEASE RESISTANCE PROTEIN RP"/>
    <property type="match status" value="1"/>
</dbReference>
<dbReference type="RefSeq" id="XP_021294460.1">
    <property type="nucleotide sequence ID" value="XM_021438785.1"/>
</dbReference>
<dbReference type="AlphaFoldDB" id="A0A6J1B572"/>
<evidence type="ECO:0000256" key="2">
    <source>
        <dbReference type="ARBA" id="ARBA00022741"/>
    </source>
</evidence>
<dbReference type="InterPro" id="IPR058922">
    <property type="entry name" value="WHD_DRP"/>
</dbReference>
<sequence length="889" mass="100119">MDADVVVSLLSQKLQNLLHDEAIAMTPKVKDLVQRTTHRLNLFRQLLKEADQKNRALAVEMNSGKWTTRLLRALYSMDDAIDNFIVRKALQSRKPFTSFCNRVVFNKEMKQFISKTGDLIQDKQALDVQDVTDNNIPGPSQHQRWARISGFCFDGESRVVGLEEQVKNLVALVVQGAEQGNQPAVVSMVGEGGSGKTAIARIVYNRVDIKRHFTSRAWVHVTKEFKVRDVLVDMITQLDEKIAKEPLLEDELKWRLPKLLGQGRYLIVVDDVDAPEFWEAIKEVFPPSSHGGVVIVTTRKAGLAVPAGSTLQVRSLNDEESWALFLKKLDITEERLHNSQLMKFKGQILKLCGGLPLAIVLMCGLLSAKELTDSEWSRVIEHVNAIEGILALSYHELPSYLKPCFLYMGLFPKAIEIPIRRLIHLWVAEGFVASFSDGDMVEEDLAEMYLEELVCRKIIEVVRWRLDGSPKTCRLPSLVHDVFSLKARDIGFLQIHSTSISANTSQLPVRRLATYSNVPFSKLHLSHLRSYVSFNTLKGGIPAGNSSMFLDKIMSKENLGVFRVLDLESVYKPQLPKAVGTLLNLRYLGLRSTVINSLPVSIGVLQCLETLDVKHTNITSLPDSFWKIRSLRHLYLNGICLDSLDLLSAETLSKLQSLCGLSISTESLVAETLSKCKCLRKLQLTFYIPSSIKIDWTSQLNKLHSLRIRSIRESGESASIKFTSFKEQHNLVNLSLFGSLIRPFKSTIFPPNLKSLTLSKTGLAKDPMLELGKLPELNILRLFNFSYIGEEMTCVSGAFPQLHVLKLWQLDHFSKWLVKEGALPSLRELEIRDCRSLKTLDALSLLTSLSELILTNMPSDFADYVRGINSTSSAVFIKENHWEPSPPME</sequence>
<dbReference type="Pfam" id="PF00931">
    <property type="entry name" value="NB-ARC"/>
    <property type="match status" value="1"/>
</dbReference>
<evidence type="ECO:0000313" key="9">
    <source>
        <dbReference type="RefSeq" id="XP_021294460.1"/>
    </source>
</evidence>
<evidence type="ECO:0000313" key="8">
    <source>
        <dbReference type="Proteomes" id="UP000504621"/>
    </source>
</evidence>
<dbReference type="PRINTS" id="PR00364">
    <property type="entry name" value="DISEASERSIST"/>
</dbReference>
<dbReference type="PANTHER" id="PTHR23155:SF955">
    <property type="entry name" value="AAA+ ATPASE DOMAIN-CONTAINING PROTEIN"/>
    <property type="match status" value="1"/>
</dbReference>
<dbReference type="OrthoDB" id="611536at2759"/>
<evidence type="ECO:0000259" key="6">
    <source>
        <dbReference type="Pfam" id="PF23559"/>
    </source>
</evidence>
<reference evidence="9" key="1">
    <citation type="submission" date="2025-08" db="UniProtKB">
        <authorList>
            <consortium name="RefSeq"/>
        </authorList>
    </citation>
    <scope>IDENTIFICATION</scope>
    <source>
        <tissue evidence="9">Leaf</tissue>
    </source>
</reference>
<keyword evidence="8" id="KW-1185">Reference proteome</keyword>
<evidence type="ECO:0000256" key="1">
    <source>
        <dbReference type="ARBA" id="ARBA00022737"/>
    </source>
</evidence>
<dbReference type="InterPro" id="IPR027417">
    <property type="entry name" value="P-loop_NTPase"/>
</dbReference>
<dbReference type="SUPFAM" id="SSF52540">
    <property type="entry name" value="P-loop containing nucleoside triphosphate hydrolases"/>
    <property type="match status" value="1"/>
</dbReference>
<keyword evidence="2" id="KW-0547">Nucleotide-binding</keyword>
<dbReference type="Gene3D" id="1.10.8.430">
    <property type="entry name" value="Helical domain of apoptotic protease-activating factors"/>
    <property type="match status" value="1"/>
</dbReference>
<dbReference type="Pfam" id="PF23559">
    <property type="entry name" value="WHD_DRP"/>
    <property type="match status" value="1"/>
</dbReference>
<dbReference type="InterPro" id="IPR041118">
    <property type="entry name" value="Rx_N"/>
</dbReference>
<dbReference type="InterPro" id="IPR002182">
    <property type="entry name" value="NB-ARC"/>
</dbReference>
<evidence type="ECO:0000259" key="7">
    <source>
        <dbReference type="Pfam" id="PF23598"/>
    </source>
</evidence>
<dbReference type="FunFam" id="1.10.10.10:FF:000322">
    <property type="entry name" value="Probable disease resistance protein At1g63360"/>
    <property type="match status" value="1"/>
</dbReference>
<dbReference type="InterPro" id="IPR044974">
    <property type="entry name" value="Disease_R_plants"/>
</dbReference>
<feature type="domain" description="Disease resistance R13L4/SHOC-2-like LRR" evidence="7">
    <location>
        <begin position="553"/>
        <end position="850"/>
    </location>
</feature>
<accession>A0A6J1B572</accession>
<name>A0A6J1B572_9ROSI</name>
<feature type="domain" description="NB-ARC" evidence="4">
    <location>
        <begin position="180"/>
        <end position="328"/>
    </location>
</feature>
<dbReference type="GeneID" id="110424244"/>
<dbReference type="InterPro" id="IPR036388">
    <property type="entry name" value="WH-like_DNA-bd_sf"/>
</dbReference>
<dbReference type="InterPro" id="IPR032675">
    <property type="entry name" value="LRR_dom_sf"/>
</dbReference>
<keyword evidence="1" id="KW-0677">Repeat</keyword>
<dbReference type="GO" id="GO:0098542">
    <property type="term" value="P:defense response to other organism"/>
    <property type="evidence" value="ECO:0007669"/>
    <property type="project" value="TreeGrafter"/>
</dbReference>
<dbReference type="GO" id="GO:0043531">
    <property type="term" value="F:ADP binding"/>
    <property type="evidence" value="ECO:0007669"/>
    <property type="project" value="InterPro"/>
</dbReference>
<dbReference type="Gene3D" id="3.80.10.10">
    <property type="entry name" value="Ribonuclease Inhibitor"/>
    <property type="match status" value="2"/>
</dbReference>
<dbReference type="SUPFAM" id="SSF52058">
    <property type="entry name" value="L domain-like"/>
    <property type="match status" value="1"/>
</dbReference>
<evidence type="ECO:0000259" key="5">
    <source>
        <dbReference type="Pfam" id="PF18052"/>
    </source>
</evidence>
<dbReference type="Gene3D" id="1.20.5.4130">
    <property type="match status" value="1"/>
</dbReference>
<evidence type="ECO:0000259" key="4">
    <source>
        <dbReference type="Pfam" id="PF00931"/>
    </source>
</evidence>
<feature type="domain" description="Disease resistance protein winged helix" evidence="6">
    <location>
        <begin position="410"/>
        <end position="482"/>
    </location>
</feature>
<dbReference type="Proteomes" id="UP000504621">
    <property type="component" value="Unplaced"/>
</dbReference>
<dbReference type="InterPro" id="IPR055414">
    <property type="entry name" value="LRR_R13L4/SHOC2-like"/>
</dbReference>
<dbReference type="Gene3D" id="3.40.50.300">
    <property type="entry name" value="P-loop containing nucleotide triphosphate hydrolases"/>
    <property type="match status" value="1"/>
</dbReference>
<proteinExistence type="predicted"/>
<keyword evidence="3" id="KW-0611">Plant defense</keyword>
<dbReference type="InterPro" id="IPR042197">
    <property type="entry name" value="Apaf_helical"/>
</dbReference>
<gene>
    <name evidence="9" type="primary">LOC110424244</name>
</gene>
<organism evidence="8 9">
    <name type="scientific">Herrania umbratica</name>
    <dbReference type="NCBI Taxonomy" id="108875"/>
    <lineage>
        <taxon>Eukaryota</taxon>
        <taxon>Viridiplantae</taxon>
        <taxon>Streptophyta</taxon>
        <taxon>Embryophyta</taxon>
        <taxon>Tracheophyta</taxon>
        <taxon>Spermatophyta</taxon>
        <taxon>Magnoliopsida</taxon>
        <taxon>eudicotyledons</taxon>
        <taxon>Gunneridae</taxon>
        <taxon>Pentapetalae</taxon>
        <taxon>rosids</taxon>
        <taxon>malvids</taxon>
        <taxon>Malvales</taxon>
        <taxon>Malvaceae</taxon>
        <taxon>Byttnerioideae</taxon>
        <taxon>Herrania</taxon>
    </lineage>
</organism>
<feature type="domain" description="Disease resistance N-terminal" evidence="5">
    <location>
        <begin position="6"/>
        <end position="98"/>
    </location>
</feature>
<dbReference type="Gene3D" id="1.10.10.10">
    <property type="entry name" value="Winged helix-like DNA-binding domain superfamily/Winged helix DNA-binding domain"/>
    <property type="match status" value="1"/>
</dbReference>
<evidence type="ECO:0000256" key="3">
    <source>
        <dbReference type="ARBA" id="ARBA00022821"/>
    </source>
</evidence>
<protein>
    <submittedName>
        <fullName evidence="9">Probable disease resistance protein At1g58390</fullName>
    </submittedName>
</protein>
<dbReference type="Pfam" id="PF18052">
    <property type="entry name" value="Rx_N"/>
    <property type="match status" value="1"/>
</dbReference>